<organism evidence="2">
    <name type="scientific">Hexamita inflata</name>
    <dbReference type="NCBI Taxonomy" id="28002"/>
    <lineage>
        <taxon>Eukaryota</taxon>
        <taxon>Metamonada</taxon>
        <taxon>Diplomonadida</taxon>
        <taxon>Hexamitidae</taxon>
        <taxon>Hexamitinae</taxon>
        <taxon>Hexamita</taxon>
    </lineage>
</organism>
<gene>
    <name evidence="2" type="ORF">HINF_LOCUS3388</name>
    <name evidence="3" type="ORF">HINF_LOCUS65032</name>
</gene>
<feature type="coiled-coil region" evidence="1">
    <location>
        <begin position="1606"/>
        <end position="1771"/>
    </location>
</feature>
<evidence type="ECO:0000313" key="2">
    <source>
        <dbReference type="EMBL" id="CAI9915743.1"/>
    </source>
</evidence>
<feature type="coiled-coil region" evidence="1">
    <location>
        <begin position="1493"/>
        <end position="1520"/>
    </location>
</feature>
<evidence type="ECO:0000313" key="4">
    <source>
        <dbReference type="Proteomes" id="UP001642409"/>
    </source>
</evidence>
<dbReference type="Proteomes" id="UP001642409">
    <property type="component" value="Unassembled WGS sequence"/>
</dbReference>
<feature type="coiled-coil region" evidence="1">
    <location>
        <begin position="685"/>
        <end position="719"/>
    </location>
</feature>
<name>A0AA86NAB5_9EUKA</name>
<dbReference type="EMBL" id="CAXDID020000422">
    <property type="protein sequence ID" value="CAL6089856.1"/>
    <property type="molecule type" value="Genomic_DNA"/>
</dbReference>
<keyword evidence="1" id="KW-0175">Coiled coil</keyword>
<reference evidence="3 4" key="2">
    <citation type="submission" date="2024-07" db="EMBL/GenBank/DDBJ databases">
        <authorList>
            <person name="Akdeniz Z."/>
        </authorList>
    </citation>
    <scope>NUCLEOTIDE SEQUENCE [LARGE SCALE GENOMIC DNA]</scope>
</reference>
<protein>
    <submittedName>
        <fullName evidence="3">Hypothetical_protein</fullName>
    </submittedName>
</protein>
<proteinExistence type="predicted"/>
<feature type="coiled-coil region" evidence="1">
    <location>
        <begin position="865"/>
        <end position="892"/>
    </location>
</feature>
<accession>A0AA86NAB5</accession>
<feature type="coiled-coil region" evidence="1">
    <location>
        <begin position="168"/>
        <end position="249"/>
    </location>
</feature>
<feature type="coiled-coil region" evidence="1">
    <location>
        <begin position="455"/>
        <end position="482"/>
    </location>
</feature>
<sequence length="1805" mass="206710">MFHQQLHRLNQLLLNQHINVTQQIYSLESYIQQQQDANKLDNIQSKLMKLINMAEQLLSPAQRDSVRIQLSELLQSPEQTHLFSNGNLKPEIQYNDLNRNLLNTNINIIKPEQPLTQIKSSYRDQIQQEQYNNTLDQIFDVKFKQFQLMCQQQLQLAIEQQKQNMRPIYQFENKIDTLDQKIIELNEKITFKNNVNQDHIVPVINKLVEKQENDLQMVTNLIISLNQQLIKLESDNEEQKQNQAKLENFIKNSVHQEEQKDITTKQYIDLIQGKQEKNEKELNNIQKFVKQLAEQTQIDKKENNAYAQELVSQSQENMFQLLEEELNDIDKSIQEVKEGCQSEINKLKDQTTNKFGVVMTEIEVLTKKQIDESKYNRTEMQQLEEKMVQDIKKEEDSRINEQNRIQIHLSQHDTVIQNLTQKLEEVQEHGLKSSASLQELAKQVDAEKSSQHATNDKVGSELEQLNAKHTTLQAEVKQVQSSLGEQIQSTVQAVKEVNEAVDKNQREAKLKIAENADYSKKLNETIEQAKIAIDLIQQSAKLTNEQVHTHFGEIKQLNEYRQITDTWKENSEKQKESLNGKIEQCATQITDSKAKHEYDVAQINAKVAEVELQHNNFVAIVDQTTNKVDATLKQIQAHADQVDQTTKRQLSQIETLDQSQQQHKQALDILTKDVQDKHADNINTFEKLNQQITKHSQEISELITQKDVLLNQDEQLRNQLNEHTKLSATQFDSVQETVLTLKTEDENIKTHVMQIKQQVDATNDNLTQQTERITKSENVISNNEQTSQKILQSIQLNLDDTHKQHQELKTQVEANDAVLKSTSQKLDQVDKSLCSTQEQLSKSESVLKQQVENLSVLTSDFKSSSETTQQSLAQKQKQLDQLVSEGETATKRFSGLDDTLRKQSGDISLIQKEQSNVDQTIKQMQGQQSDITAKLEATHTQLEEVQEHGLKSSASLQELVKQVEAEKSSQHATNDKVGSELEQLNAKHTALQAEVKQVQSSLDEQIQSTVQAVKEVNEAVDKNQREAKLKIAENADYSKKLNETIEQAKIAIDLIQQSAKLTNEQVHTHFGEIKQLNEYRQITDTWKENSEKQKESLNGKIEQCATQITDSKAKHEYDVAQINAKVAEVELQHNNFVAIVDQTTNKVDATLKQIQAHADQVDQTTKRQLSQIETLDQSQQQHKQALDILTKDVQDKHADNINTFEKLNQQITKHSQEISELITQKDVLLNQDEQLRNQLNEHTKLSATQFDSVQETVLTLKTEDENIKTHVMQIKQQVDATNDNLTQQTERITKSENVISNNEQTSQKILQSIQLNLDDTHKQHQELKTQVEANDAVLKSTSQKLDQVDKSLCSTQEQLSKSESVLKQQVENLSVLTSDFKSSSETTQQSLAQKQKQLDQLVSEGETATKRFSGLDDTLRKQSGDISLIQKEQSNVDQTIKQMQGQQSDITAKLEATHTQLEEVQEHGLKSSASLQELAKQVDAEKSSQHATNDKVGSELEQLNAKHTTLQAEVKQVQSSLGEQIQSTVQAVKEVNEAVDKNQKEAKLKIAENADYFKKLNETVEQTQNSISQIQQTSKLTIEQLQANTSEIKQLNEHKQSINTWRENSEKQLIDLQNNAKTLIQSVELQKAAIDELKQTTATIDQNFKESTSKIDQQQNQEKQINEQLAKITKDILTDKLAVNIKLTQLEEQSQKAIINSANVENRINQLTESTKTDLTNAQKYLQNELNEQKTIIDQNKQQMNENAIKLNNINDQIQKLNEESTSHTKMEKEINEKIETQNDIIKFTTEDLFNVKSEIAKMQK</sequence>
<keyword evidence="4" id="KW-1185">Reference proteome</keyword>
<feature type="coiled-coil region" evidence="1">
    <location>
        <begin position="1204"/>
        <end position="1238"/>
    </location>
</feature>
<evidence type="ECO:0000313" key="3">
    <source>
        <dbReference type="EMBL" id="CAL6089856.1"/>
    </source>
</evidence>
<feature type="coiled-coil region" evidence="1">
    <location>
        <begin position="752"/>
        <end position="811"/>
    </location>
</feature>
<comment type="caution">
    <text evidence="2">The sequence shown here is derived from an EMBL/GenBank/DDBJ whole genome shotgun (WGS) entry which is preliminary data.</text>
</comment>
<reference evidence="2" key="1">
    <citation type="submission" date="2023-06" db="EMBL/GenBank/DDBJ databases">
        <authorList>
            <person name="Kurt Z."/>
        </authorList>
    </citation>
    <scope>NUCLEOTIDE SEQUENCE</scope>
</reference>
<feature type="coiled-coil region" evidence="1">
    <location>
        <begin position="974"/>
        <end position="1001"/>
    </location>
</feature>
<feature type="coiled-coil region" evidence="1">
    <location>
        <begin position="1384"/>
        <end position="1411"/>
    </location>
</feature>
<feature type="coiled-coil region" evidence="1">
    <location>
        <begin position="1271"/>
        <end position="1330"/>
    </location>
</feature>
<dbReference type="EMBL" id="CATOUU010000076">
    <property type="protein sequence ID" value="CAI9915743.1"/>
    <property type="molecule type" value="Genomic_DNA"/>
</dbReference>
<evidence type="ECO:0000256" key="1">
    <source>
        <dbReference type="SAM" id="Coils"/>
    </source>
</evidence>